<keyword evidence="2" id="KW-0106">Calcium</keyword>
<evidence type="ECO:0000256" key="2">
    <source>
        <dbReference type="ARBA" id="ARBA00022837"/>
    </source>
</evidence>
<keyword evidence="5" id="KW-1185">Reference proteome</keyword>
<dbReference type="PRINTS" id="PR00450">
    <property type="entry name" value="RECOVERIN"/>
</dbReference>
<reference evidence="4 5" key="1">
    <citation type="journal article" date="2022" name="bioRxiv">
        <title>Genomics of Preaxostyla Flagellates Illuminates Evolutionary Transitions and the Path Towards Mitochondrial Loss.</title>
        <authorList>
            <person name="Novak L.V.F."/>
            <person name="Treitli S.C."/>
            <person name="Pyrih J."/>
            <person name="Halakuc P."/>
            <person name="Pipaliya S.V."/>
            <person name="Vacek V."/>
            <person name="Brzon O."/>
            <person name="Soukal P."/>
            <person name="Eme L."/>
            <person name="Dacks J.B."/>
            <person name="Karnkowska A."/>
            <person name="Elias M."/>
            <person name="Hampl V."/>
        </authorList>
    </citation>
    <scope>NUCLEOTIDE SEQUENCE [LARGE SCALE GENOMIC DNA]</scope>
    <source>
        <strain evidence="4">NAU3</strain>
        <tissue evidence="4">Gut</tissue>
    </source>
</reference>
<gene>
    <name evidence="4" type="ORF">BLNAU_8368</name>
</gene>
<evidence type="ECO:0000313" key="4">
    <source>
        <dbReference type="EMBL" id="KAK2956734.1"/>
    </source>
</evidence>
<dbReference type="InterPro" id="IPR011992">
    <property type="entry name" value="EF-hand-dom_pair"/>
</dbReference>
<dbReference type="Gene3D" id="1.10.238.10">
    <property type="entry name" value="EF-hand"/>
    <property type="match status" value="1"/>
</dbReference>
<dbReference type="Proteomes" id="UP001281761">
    <property type="component" value="Unassembled WGS sequence"/>
</dbReference>
<dbReference type="PROSITE" id="PS00018">
    <property type="entry name" value="EF_HAND_1"/>
    <property type="match status" value="3"/>
</dbReference>
<evidence type="ECO:0000256" key="1">
    <source>
        <dbReference type="ARBA" id="ARBA00022737"/>
    </source>
</evidence>
<dbReference type="InterPro" id="IPR045198">
    <property type="entry name" value="CNBL1-10"/>
</dbReference>
<dbReference type="SUPFAM" id="SSF47473">
    <property type="entry name" value="EF-hand"/>
    <property type="match status" value="1"/>
</dbReference>
<dbReference type="InterPro" id="IPR018247">
    <property type="entry name" value="EF_Hand_1_Ca_BS"/>
</dbReference>
<feature type="domain" description="EF-hand" evidence="3">
    <location>
        <begin position="139"/>
        <end position="174"/>
    </location>
</feature>
<dbReference type="PANTHER" id="PTHR23056:SF110">
    <property type="entry name" value="CALMODULIN"/>
    <property type="match status" value="1"/>
</dbReference>
<evidence type="ECO:0000259" key="3">
    <source>
        <dbReference type="PROSITE" id="PS50222"/>
    </source>
</evidence>
<dbReference type="CDD" id="cd00051">
    <property type="entry name" value="EFh"/>
    <property type="match status" value="1"/>
</dbReference>
<dbReference type="SMART" id="SM00054">
    <property type="entry name" value="EFh"/>
    <property type="match status" value="3"/>
</dbReference>
<dbReference type="PANTHER" id="PTHR23056">
    <property type="entry name" value="CALCINEURIN B"/>
    <property type="match status" value="1"/>
</dbReference>
<dbReference type="Pfam" id="PF13499">
    <property type="entry name" value="EF-hand_7"/>
    <property type="match status" value="1"/>
</dbReference>
<organism evidence="4 5">
    <name type="scientific">Blattamonas nauphoetae</name>
    <dbReference type="NCBI Taxonomy" id="2049346"/>
    <lineage>
        <taxon>Eukaryota</taxon>
        <taxon>Metamonada</taxon>
        <taxon>Preaxostyla</taxon>
        <taxon>Oxymonadida</taxon>
        <taxon>Blattamonas</taxon>
    </lineage>
</organism>
<dbReference type="EMBL" id="JARBJD010000053">
    <property type="protein sequence ID" value="KAK2956734.1"/>
    <property type="molecule type" value="Genomic_DNA"/>
</dbReference>
<comment type="caution">
    <text evidence="4">The sequence shown here is derived from an EMBL/GenBank/DDBJ whole genome shotgun (WGS) entry which is preliminary data.</text>
</comment>
<accession>A0ABQ9XZ46</accession>
<dbReference type="InterPro" id="IPR002048">
    <property type="entry name" value="EF_hand_dom"/>
</dbReference>
<evidence type="ECO:0000313" key="5">
    <source>
        <dbReference type="Proteomes" id="UP001281761"/>
    </source>
</evidence>
<sequence>MGASDSKAGNYFKSSQFKDLVKRTHFNQNEAKAIYDIFQSVSPDGITIDKIIFQYILRLQPGLFADRIYLVFDQDRDDVLTFSELLIGLSVFSNRGTIDEKLRFSFRIYDFDGDGTIDEDELCRILIASSVDDSMTEEEVKKSVGAMFHEADENGDGRINFDEYRTLMLKHPSVLRQMKESEDDLYDQQQMMEGEG</sequence>
<keyword evidence="1" id="KW-0677">Repeat</keyword>
<feature type="domain" description="EF-hand" evidence="3">
    <location>
        <begin position="97"/>
        <end position="132"/>
    </location>
</feature>
<protein>
    <submittedName>
        <fullName evidence="4">Neuronal calcium sensor 1</fullName>
    </submittedName>
</protein>
<proteinExistence type="predicted"/>
<dbReference type="PROSITE" id="PS50222">
    <property type="entry name" value="EF_HAND_2"/>
    <property type="match status" value="2"/>
</dbReference>
<name>A0ABQ9XZ46_9EUKA</name>